<name>A0A0E9TH24_ANGAN</name>
<sequence length="30" mass="3606">MHSYSQMARVRDHLLPTLKHFFPSNSTFEQ</sequence>
<dbReference type="EMBL" id="GBXM01055845">
    <property type="protein sequence ID" value="JAH52732.1"/>
    <property type="molecule type" value="Transcribed_RNA"/>
</dbReference>
<protein>
    <submittedName>
        <fullName evidence="1">Uncharacterized protein</fullName>
    </submittedName>
</protein>
<organism evidence="1">
    <name type="scientific">Anguilla anguilla</name>
    <name type="common">European freshwater eel</name>
    <name type="synonym">Muraena anguilla</name>
    <dbReference type="NCBI Taxonomy" id="7936"/>
    <lineage>
        <taxon>Eukaryota</taxon>
        <taxon>Metazoa</taxon>
        <taxon>Chordata</taxon>
        <taxon>Craniata</taxon>
        <taxon>Vertebrata</taxon>
        <taxon>Euteleostomi</taxon>
        <taxon>Actinopterygii</taxon>
        <taxon>Neopterygii</taxon>
        <taxon>Teleostei</taxon>
        <taxon>Anguilliformes</taxon>
        <taxon>Anguillidae</taxon>
        <taxon>Anguilla</taxon>
    </lineage>
</organism>
<dbReference type="AlphaFoldDB" id="A0A0E9TH24"/>
<proteinExistence type="predicted"/>
<reference evidence="1" key="1">
    <citation type="submission" date="2014-11" db="EMBL/GenBank/DDBJ databases">
        <authorList>
            <person name="Amaro Gonzalez C."/>
        </authorList>
    </citation>
    <scope>NUCLEOTIDE SEQUENCE</scope>
</reference>
<reference evidence="1" key="2">
    <citation type="journal article" date="2015" name="Fish Shellfish Immunol.">
        <title>Early steps in the European eel (Anguilla anguilla)-Vibrio vulnificus interaction in the gills: Role of the RtxA13 toxin.</title>
        <authorList>
            <person name="Callol A."/>
            <person name="Pajuelo D."/>
            <person name="Ebbesson L."/>
            <person name="Teles M."/>
            <person name="MacKenzie S."/>
            <person name="Amaro C."/>
        </authorList>
    </citation>
    <scope>NUCLEOTIDE SEQUENCE</scope>
</reference>
<accession>A0A0E9TH24</accession>
<evidence type="ECO:0000313" key="1">
    <source>
        <dbReference type="EMBL" id="JAH52732.1"/>
    </source>
</evidence>